<name>A0A1A8XGQ1_9PROT</name>
<dbReference type="SUPFAM" id="SSF141371">
    <property type="entry name" value="PilZ domain-like"/>
    <property type="match status" value="1"/>
</dbReference>
<evidence type="ECO:0000313" key="3">
    <source>
        <dbReference type="EMBL" id="SBT03113.1"/>
    </source>
</evidence>
<reference evidence="4" key="1">
    <citation type="submission" date="2016-06" db="EMBL/GenBank/DDBJ databases">
        <authorList>
            <person name="McIlroy S.J."/>
            <person name="Karst S.M."/>
            <person name="Albertsen M."/>
        </authorList>
    </citation>
    <scope>NUCLEOTIDE SEQUENCE [LARGE SCALE GENOMIC DNA]</scope>
</reference>
<keyword evidence="4" id="KW-1185">Reference proteome</keyword>
<dbReference type="RefSeq" id="WP_186405255.1">
    <property type="nucleotide sequence ID" value="NZ_FLQX01000001.1"/>
</dbReference>
<feature type="domain" description="PilZ" evidence="2">
    <location>
        <begin position="4"/>
        <end position="100"/>
    </location>
</feature>
<dbReference type="PIRSF" id="PIRSF028141">
    <property type="entry name" value="C-di-GMP_BP_PA4608"/>
    <property type="match status" value="1"/>
</dbReference>
<evidence type="ECO:0000256" key="1">
    <source>
        <dbReference type="PIRNR" id="PIRNR028141"/>
    </source>
</evidence>
<evidence type="ECO:0000313" key="4">
    <source>
        <dbReference type="Proteomes" id="UP000199169"/>
    </source>
</evidence>
<keyword evidence="1" id="KW-0973">c-di-GMP</keyword>
<gene>
    <name evidence="3" type="ORF">ACCAA_10066</name>
</gene>
<evidence type="ECO:0000259" key="2">
    <source>
        <dbReference type="Pfam" id="PF07238"/>
    </source>
</evidence>
<dbReference type="EMBL" id="FLQX01000001">
    <property type="protein sequence ID" value="SBT03113.1"/>
    <property type="molecule type" value="Genomic_DNA"/>
</dbReference>
<keyword evidence="1" id="KW-0547">Nucleotide-binding</keyword>
<organism evidence="3 4">
    <name type="scientific">Candidatus Accumulibacter aalborgensis</name>
    <dbReference type="NCBI Taxonomy" id="1860102"/>
    <lineage>
        <taxon>Bacteria</taxon>
        <taxon>Pseudomonadati</taxon>
        <taxon>Pseudomonadota</taxon>
        <taxon>Betaproteobacteria</taxon>
        <taxon>Candidatus Accumulibacter</taxon>
    </lineage>
</organism>
<dbReference type="InterPro" id="IPR009875">
    <property type="entry name" value="PilZ_domain"/>
</dbReference>
<dbReference type="AlphaFoldDB" id="A0A1A8XGQ1"/>
<dbReference type="Pfam" id="PF07238">
    <property type="entry name" value="PilZ"/>
    <property type="match status" value="1"/>
</dbReference>
<dbReference type="STRING" id="1860102.ACCAA_10066"/>
<protein>
    <recommendedName>
        <fullName evidence="1">Cyclic diguanosine monophosphate-binding protein</fullName>
        <shortName evidence="1">c-di-GMP-binding protein</shortName>
    </recommendedName>
    <alternativeName>
        <fullName evidence="1">Pilz domain-containing protein</fullName>
    </alternativeName>
</protein>
<accession>A0A1A8XGQ1</accession>
<dbReference type="GO" id="GO:0035438">
    <property type="term" value="F:cyclic-di-GMP binding"/>
    <property type="evidence" value="ECO:0007669"/>
    <property type="project" value="InterPro"/>
</dbReference>
<dbReference type="Proteomes" id="UP000199169">
    <property type="component" value="Unassembled WGS sequence"/>
</dbReference>
<comment type="function">
    <text evidence="1">Binds the second messenger bis-(3'-5') cyclic dimeric guanosine monophosphate (c-di-GMP). Can bind two c-di-GMP molecules per monomer. May play a role in bacterial second-messenger regulated processes. Binding to c-di-GMP induces a conformational change of the C- and N-termini resulting in the exposure of a highly negative surface on one side of the protein to a possible effector protein.</text>
</comment>
<comment type="subunit">
    <text evidence="1">Monomer in both c-di-GMP-bound and free forms.</text>
</comment>
<proteinExistence type="predicted"/>
<dbReference type="Gene3D" id="2.40.10.220">
    <property type="entry name" value="predicted glycosyltransferase like domains"/>
    <property type="match status" value="1"/>
</dbReference>
<dbReference type="InterPro" id="IPR027021">
    <property type="entry name" value="C-di-GMP_BP_PA4608"/>
</dbReference>
<sequence>MNADRRHSSRIAFASPAQLILADRKLEVQVLDLSVKGALVGLPEDADVVGGATSVLHINLEDGEEICMEGTIAHVEGRQAGLVCHSIDIDSVTHLRRLVELNIGNADLLQRELSALLAQHSGS</sequence>